<dbReference type="EMBL" id="JACRYT010000014">
    <property type="protein sequence ID" value="MBC6680534.1"/>
    <property type="molecule type" value="Genomic_DNA"/>
</dbReference>
<evidence type="ECO:0000256" key="9">
    <source>
        <dbReference type="ARBA" id="ARBA00023012"/>
    </source>
</evidence>
<feature type="domain" description="Histidine kinase" evidence="12">
    <location>
        <begin position="124"/>
        <end position="328"/>
    </location>
</feature>
<comment type="caution">
    <text evidence="13">The sequence shown here is derived from an EMBL/GenBank/DDBJ whole genome shotgun (WGS) entry which is preliminary data.</text>
</comment>
<dbReference type="InterPro" id="IPR003594">
    <property type="entry name" value="HATPase_dom"/>
</dbReference>
<dbReference type="Pfam" id="PF02518">
    <property type="entry name" value="HATPase_c"/>
    <property type="match status" value="1"/>
</dbReference>
<dbReference type="RefSeq" id="WP_187303634.1">
    <property type="nucleotide sequence ID" value="NZ_JACRYT010000014.1"/>
</dbReference>
<evidence type="ECO:0000256" key="7">
    <source>
        <dbReference type="ARBA" id="ARBA00022777"/>
    </source>
</evidence>
<dbReference type="InterPro" id="IPR036890">
    <property type="entry name" value="HATPase_C_sf"/>
</dbReference>
<reference evidence="13" key="1">
    <citation type="submission" date="2020-08" db="EMBL/GenBank/DDBJ databases">
        <title>Genome public.</title>
        <authorList>
            <person name="Liu C."/>
            <person name="Sun Q."/>
        </authorList>
    </citation>
    <scope>NUCLEOTIDE SEQUENCE</scope>
    <source>
        <strain evidence="13">BX12</strain>
    </source>
</reference>
<keyword evidence="5" id="KW-0808">Transferase</keyword>
<keyword evidence="9" id="KW-0902">Two-component regulatory system</keyword>
<evidence type="ECO:0000256" key="6">
    <source>
        <dbReference type="ARBA" id="ARBA00022692"/>
    </source>
</evidence>
<dbReference type="PRINTS" id="PR00344">
    <property type="entry name" value="BCTRLSENSOR"/>
</dbReference>
<keyword evidence="8 11" id="KW-1133">Transmembrane helix</keyword>
<name>A0A923SSM6_9FIRM</name>
<evidence type="ECO:0000313" key="14">
    <source>
        <dbReference type="Proteomes" id="UP000602647"/>
    </source>
</evidence>
<protein>
    <recommendedName>
        <fullName evidence="3">histidine kinase</fullName>
        <ecNumber evidence="3">2.7.13.3</ecNumber>
    </recommendedName>
</protein>
<evidence type="ECO:0000256" key="2">
    <source>
        <dbReference type="ARBA" id="ARBA00004651"/>
    </source>
</evidence>
<dbReference type="EC" id="2.7.13.3" evidence="3"/>
<dbReference type="GO" id="GO:0005886">
    <property type="term" value="C:plasma membrane"/>
    <property type="evidence" value="ECO:0007669"/>
    <property type="project" value="UniProtKB-SubCell"/>
</dbReference>
<dbReference type="SUPFAM" id="SSF55874">
    <property type="entry name" value="ATPase domain of HSP90 chaperone/DNA topoisomerase II/histidine kinase"/>
    <property type="match status" value="1"/>
</dbReference>
<evidence type="ECO:0000256" key="11">
    <source>
        <dbReference type="SAM" id="Phobius"/>
    </source>
</evidence>
<comment type="catalytic activity">
    <reaction evidence="1">
        <text>ATP + protein L-histidine = ADP + protein N-phospho-L-histidine.</text>
        <dbReference type="EC" id="2.7.13.3"/>
    </reaction>
</comment>
<dbReference type="PANTHER" id="PTHR45453">
    <property type="entry name" value="PHOSPHATE REGULON SENSOR PROTEIN PHOR"/>
    <property type="match status" value="1"/>
</dbReference>
<dbReference type="GO" id="GO:0004721">
    <property type="term" value="F:phosphoprotein phosphatase activity"/>
    <property type="evidence" value="ECO:0007669"/>
    <property type="project" value="TreeGrafter"/>
</dbReference>
<feature type="transmembrane region" description="Helical" evidence="11">
    <location>
        <begin position="14"/>
        <end position="32"/>
    </location>
</feature>
<dbReference type="InterPro" id="IPR050351">
    <property type="entry name" value="BphY/WalK/GraS-like"/>
</dbReference>
<evidence type="ECO:0000256" key="4">
    <source>
        <dbReference type="ARBA" id="ARBA00022475"/>
    </source>
</evidence>
<dbReference type="Gene3D" id="3.30.565.10">
    <property type="entry name" value="Histidine kinase-like ATPase, C-terminal domain"/>
    <property type="match status" value="1"/>
</dbReference>
<comment type="subcellular location">
    <subcellularLocation>
        <location evidence="2">Cell membrane</location>
        <topology evidence="2">Multi-pass membrane protein</topology>
    </subcellularLocation>
</comment>
<dbReference type="Proteomes" id="UP000602647">
    <property type="component" value="Unassembled WGS sequence"/>
</dbReference>
<gene>
    <name evidence="13" type="ORF">H9L42_11955</name>
</gene>
<evidence type="ECO:0000313" key="13">
    <source>
        <dbReference type="EMBL" id="MBC6680534.1"/>
    </source>
</evidence>
<dbReference type="SMART" id="SM00387">
    <property type="entry name" value="HATPase_c"/>
    <property type="match status" value="1"/>
</dbReference>
<dbReference type="GO" id="GO:0016036">
    <property type="term" value="P:cellular response to phosphate starvation"/>
    <property type="evidence" value="ECO:0007669"/>
    <property type="project" value="TreeGrafter"/>
</dbReference>
<accession>A0A923SSM6</accession>
<feature type="transmembrane region" description="Helical" evidence="11">
    <location>
        <begin position="38"/>
        <end position="58"/>
    </location>
</feature>
<keyword evidence="7 13" id="KW-0418">Kinase</keyword>
<evidence type="ECO:0000256" key="5">
    <source>
        <dbReference type="ARBA" id="ARBA00022679"/>
    </source>
</evidence>
<proteinExistence type="predicted"/>
<organism evidence="13 14">
    <name type="scientific">Zhenpiania hominis</name>
    <dbReference type="NCBI Taxonomy" id="2763644"/>
    <lineage>
        <taxon>Bacteria</taxon>
        <taxon>Bacillati</taxon>
        <taxon>Bacillota</taxon>
        <taxon>Clostridia</taxon>
        <taxon>Peptostreptococcales</taxon>
        <taxon>Anaerovoracaceae</taxon>
        <taxon>Zhenpiania</taxon>
    </lineage>
</organism>
<dbReference type="InterPro" id="IPR005467">
    <property type="entry name" value="His_kinase_dom"/>
</dbReference>
<evidence type="ECO:0000256" key="10">
    <source>
        <dbReference type="ARBA" id="ARBA00023136"/>
    </source>
</evidence>
<dbReference type="InterPro" id="IPR004358">
    <property type="entry name" value="Sig_transdc_His_kin-like_C"/>
</dbReference>
<evidence type="ECO:0000256" key="3">
    <source>
        <dbReference type="ARBA" id="ARBA00012438"/>
    </source>
</evidence>
<sequence>MRILGDYLRYHKKAILLFFVCVCIFSTVFFLSRIPLDAVLYGGLLCLIAAGVIAAYDFRKYAVQHRQLQRLTEVIDAQIEDLPEPGNQIDEDYTEIIKELHRQKRMSESRAYVEKKELIDYFTLWAHQIKTPISAMGLLLQKKGAQAGEDGRQMSMELFNIEEYVDTAMSWVRARDISSDLMFEQVELDALIARVLKKYAALFIGRKIRVDFQKTGYTAATDEKWLFIVLGQILSNSLKYTPPGGSIFIWMEEEQLFIRDTGIGIRAEDLPRVFEKGFTGENGRQYSKSTGQGLYLCRLIMEKLSYGIRAESEEGKGTVVILDLRRENFS</sequence>
<evidence type="ECO:0000256" key="1">
    <source>
        <dbReference type="ARBA" id="ARBA00000085"/>
    </source>
</evidence>
<keyword evidence="14" id="KW-1185">Reference proteome</keyword>
<dbReference type="GO" id="GO:0000155">
    <property type="term" value="F:phosphorelay sensor kinase activity"/>
    <property type="evidence" value="ECO:0007669"/>
    <property type="project" value="TreeGrafter"/>
</dbReference>
<evidence type="ECO:0000256" key="8">
    <source>
        <dbReference type="ARBA" id="ARBA00022989"/>
    </source>
</evidence>
<keyword evidence="10 11" id="KW-0472">Membrane</keyword>
<keyword evidence="4" id="KW-1003">Cell membrane</keyword>
<keyword evidence="6 11" id="KW-0812">Transmembrane</keyword>
<dbReference type="PROSITE" id="PS50109">
    <property type="entry name" value="HIS_KIN"/>
    <property type="match status" value="1"/>
</dbReference>
<dbReference type="AlphaFoldDB" id="A0A923SSM6"/>
<evidence type="ECO:0000259" key="12">
    <source>
        <dbReference type="PROSITE" id="PS50109"/>
    </source>
</evidence>
<dbReference type="PANTHER" id="PTHR45453:SF2">
    <property type="entry name" value="HISTIDINE KINASE"/>
    <property type="match status" value="1"/>
</dbReference>